<accession>A0ABM8HFR7</accession>
<evidence type="ECO:0000313" key="1">
    <source>
        <dbReference type="EMBL" id="BDZ59877.1"/>
    </source>
</evidence>
<gene>
    <name evidence="1" type="ORF">GCM10025872_35340</name>
</gene>
<evidence type="ECO:0008006" key="2">
    <source>
        <dbReference type="Google" id="ProtNLM"/>
    </source>
</evidence>
<reference evidence="1" key="1">
    <citation type="journal article" date="2014" name="Int. J. Syst. Evol. Microbiol.">
        <title>Complete genome of a new Firmicutes species belonging to the dominant human colonic microbiota ('Ruminococcus bicirculans') reveals two chromosomes and a selective capacity to utilize plant glucans.</title>
        <authorList>
            <consortium name="NISC Comparative Sequencing Program"/>
            <person name="Wegmann U."/>
            <person name="Louis P."/>
            <person name="Goesmann A."/>
            <person name="Henrissat B."/>
            <person name="Duncan S.H."/>
            <person name="Flint H.J."/>
        </authorList>
    </citation>
    <scope>NUCLEOTIDE SEQUENCE</scope>
    <source>
        <strain evidence="1">NBRC 110608</strain>
    </source>
</reference>
<organism evidence="1">
    <name type="scientific">Barrientosiimonas endolithica</name>
    <dbReference type="NCBI Taxonomy" id="1535208"/>
    <lineage>
        <taxon>Bacteria</taxon>
        <taxon>Bacillati</taxon>
        <taxon>Actinomycetota</taxon>
        <taxon>Actinomycetes</taxon>
        <taxon>Micrococcales</taxon>
        <taxon>Dermacoccaceae</taxon>
        <taxon>Barrientosiimonas</taxon>
    </lineage>
</organism>
<dbReference type="InterPro" id="IPR038257">
    <property type="entry name" value="CRISPR-assoc_Cas3_HD_sf"/>
</dbReference>
<dbReference type="Gene3D" id="1.10.3210.30">
    <property type="match status" value="1"/>
</dbReference>
<dbReference type="EMBL" id="AP027735">
    <property type="protein sequence ID" value="BDZ59877.1"/>
    <property type="molecule type" value="Genomic_DNA"/>
</dbReference>
<sequence length="110" mass="12264">MQRQSGVPRGWRHEADSVVRFEAARAAGEVSPHDPALVRHLILTHHGSFRPYGPLLEGPDAPPLQDPTTDEWATRVDEFNQLVRTYGPYSLALAEAIVRLADWAASRRLA</sequence>
<reference evidence="1" key="2">
    <citation type="submission" date="2023-02" db="EMBL/GenBank/DDBJ databases">
        <authorList>
            <person name="Sun Q."/>
            <person name="Mori K."/>
        </authorList>
    </citation>
    <scope>NUCLEOTIDE SEQUENCE</scope>
    <source>
        <strain evidence="1">NBRC 110608</strain>
    </source>
</reference>
<proteinExistence type="predicted"/>
<name>A0ABM8HFR7_9MICO</name>
<protein>
    <recommendedName>
        <fullName evidence="2">HD domain-containing protein</fullName>
    </recommendedName>
</protein>